<dbReference type="InterPro" id="IPR023210">
    <property type="entry name" value="NADP_OxRdtase_dom"/>
</dbReference>
<dbReference type="Pfam" id="PF00248">
    <property type="entry name" value="Aldo_ket_red"/>
    <property type="match status" value="1"/>
</dbReference>
<evidence type="ECO:0000313" key="3">
    <source>
        <dbReference type="EMBL" id="CAE2270672.1"/>
    </source>
</evidence>
<sequence>MMGKYEEDYRYGLSRASSLLCIAVLAANTATSSAFSVVETPAPRSMEQLVLGTVALPNVRGGASKLLDAAVERGFCRFDLARTYGMGQSERLFGKWLEGSGVDRSTLKLVTKGGMGDDKYGNPDRPMCTRESLRSELTTSLEALKTDYVDLYMLHRDDPRIPAEEFVDWMNELKRDGLIRRWGVSNWSLRRIHHACAYADKTGQEPLTATSPQLSLAVPSNEIWPSTHSVSCPSKLGEINWYRDHNVEVMGWEALAKGFMAVPTLWRQHEIHYSTFHGPDADAGTDTWRLQRIQRAYCTPANYRRRDIAARLAKDSGLSLAQVSLLYCLSKGEHVSVLVGADQTSHLDEMAAIRNFALDEEATDCLTAASMDPTFVSRVATELRGWTMDKDDIEFVQMSREEEDLFSPESDPTVLV</sequence>
<evidence type="ECO:0000313" key="4">
    <source>
        <dbReference type="EMBL" id="CAE2270673.1"/>
    </source>
</evidence>
<dbReference type="AlphaFoldDB" id="A0A6U6I7Z3"/>
<name>A0A6U6I7Z3_9STRA</name>
<dbReference type="SUPFAM" id="SSF51430">
    <property type="entry name" value="NAD(P)-linked oxidoreductase"/>
    <property type="match status" value="1"/>
</dbReference>
<protein>
    <recommendedName>
        <fullName evidence="2">NADP-dependent oxidoreductase domain-containing protein</fullName>
    </recommendedName>
</protein>
<keyword evidence="1" id="KW-0560">Oxidoreductase</keyword>
<dbReference type="Gene3D" id="3.20.20.100">
    <property type="entry name" value="NADP-dependent oxidoreductase domain"/>
    <property type="match status" value="1"/>
</dbReference>
<evidence type="ECO:0000259" key="2">
    <source>
        <dbReference type="Pfam" id="PF00248"/>
    </source>
</evidence>
<dbReference type="EMBL" id="HBKQ01046143">
    <property type="protein sequence ID" value="CAE2270673.1"/>
    <property type="molecule type" value="Transcribed_RNA"/>
</dbReference>
<dbReference type="EMBL" id="HBKQ01046142">
    <property type="protein sequence ID" value="CAE2270672.1"/>
    <property type="molecule type" value="Transcribed_RNA"/>
</dbReference>
<gene>
    <name evidence="3" type="ORF">OAUR00152_LOCUS31801</name>
    <name evidence="4" type="ORF">OAUR00152_LOCUS31802</name>
</gene>
<evidence type="ECO:0000256" key="1">
    <source>
        <dbReference type="ARBA" id="ARBA00023002"/>
    </source>
</evidence>
<dbReference type="InterPro" id="IPR036812">
    <property type="entry name" value="NAD(P)_OxRdtase_dom_sf"/>
</dbReference>
<dbReference type="PANTHER" id="PTHR43364">
    <property type="entry name" value="NADH-SPECIFIC METHYLGLYOXAL REDUCTASE-RELATED"/>
    <property type="match status" value="1"/>
</dbReference>
<dbReference type="GO" id="GO:0016491">
    <property type="term" value="F:oxidoreductase activity"/>
    <property type="evidence" value="ECO:0007669"/>
    <property type="project" value="UniProtKB-KW"/>
</dbReference>
<feature type="domain" description="NADP-dependent oxidoreductase" evidence="2">
    <location>
        <begin position="49"/>
        <end position="365"/>
    </location>
</feature>
<dbReference type="GO" id="GO:0005829">
    <property type="term" value="C:cytosol"/>
    <property type="evidence" value="ECO:0007669"/>
    <property type="project" value="TreeGrafter"/>
</dbReference>
<proteinExistence type="predicted"/>
<dbReference type="InterPro" id="IPR050523">
    <property type="entry name" value="AKR_Detox_Biosynth"/>
</dbReference>
<reference evidence="4" key="1">
    <citation type="submission" date="2021-01" db="EMBL/GenBank/DDBJ databases">
        <authorList>
            <person name="Corre E."/>
            <person name="Pelletier E."/>
            <person name="Niang G."/>
            <person name="Scheremetjew M."/>
            <person name="Finn R."/>
            <person name="Kale V."/>
            <person name="Holt S."/>
            <person name="Cochrane G."/>
            <person name="Meng A."/>
            <person name="Brown T."/>
            <person name="Cohen L."/>
        </authorList>
    </citation>
    <scope>NUCLEOTIDE SEQUENCE</scope>
    <source>
        <strain evidence="4">Isolate 1302-5</strain>
    </source>
</reference>
<dbReference type="PANTHER" id="PTHR43364:SF4">
    <property type="entry name" value="NAD(P)-LINKED OXIDOREDUCTASE SUPERFAMILY PROTEIN"/>
    <property type="match status" value="1"/>
</dbReference>
<accession>A0A6U6I7Z3</accession>
<organism evidence="4">
    <name type="scientific">Odontella aurita</name>
    <dbReference type="NCBI Taxonomy" id="265563"/>
    <lineage>
        <taxon>Eukaryota</taxon>
        <taxon>Sar</taxon>
        <taxon>Stramenopiles</taxon>
        <taxon>Ochrophyta</taxon>
        <taxon>Bacillariophyta</taxon>
        <taxon>Mediophyceae</taxon>
        <taxon>Biddulphiophycidae</taxon>
        <taxon>Eupodiscales</taxon>
        <taxon>Odontellaceae</taxon>
        <taxon>Odontella</taxon>
    </lineage>
</organism>